<evidence type="ECO:0000313" key="4">
    <source>
        <dbReference type="EMBL" id="CAD8661669.1"/>
    </source>
</evidence>
<gene>
    <name evidence="4" type="ORF">POBO1169_LOCUS6923</name>
</gene>
<dbReference type="InterPro" id="IPR013897">
    <property type="entry name" value="Duc1"/>
</dbReference>
<keyword evidence="2" id="KW-1133">Transmembrane helix</keyword>
<feature type="compositionally biased region" description="Low complexity" evidence="1">
    <location>
        <begin position="331"/>
        <end position="344"/>
    </location>
</feature>
<dbReference type="GO" id="GO:0035556">
    <property type="term" value="P:intracellular signal transduction"/>
    <property type="evidence" value="ECO:0007669"/>
    <property type="project" value="InterPro"/>
</dbReference>
<evidence type="ECO:0000256" key="1">
    <source>
        <dbReference type="SAM" id="MobiDB-lite"/>
    </source>
</evidence>
<dbReference type="EMBL" id="HBFA01013321">
    <property type="protein sequence ID" value="CAD8661669.1"/>
    <property type="molecule type" value="Transcribed_RNA"/>
</dbReference>
<feature type="domain" description="DEP" evidence="3">
    <location>
        <begin position="44"/>
        <end position="101"/>
    </location>
</feature>
<name>A0A7S0QZ14_9CHLO</name>
<feature type="region of interest" description="Disordered" evidence="1">
    <location>
        <begin position="692"/>
        <end position="711"/>
    </location>
</feature>
<proteinExistence type="predicted"/>
<dbReference type="Pfam" id="PF00610">
    <property type="entry name" value="DEP"/>
    <property type="match status" value="1"/>
</dbReference>
<feature type="region of interest" description="Disordered" evidence="1">
    <location>
        <begin position="307"/>
        <end position="373"/>
    </location>
</feature>
<accession>A0A7S0QZ14</accession>
<feature type="region of interest" description="Disordered" evidence="1">
    <location>
        <begin position="109"/>
        <end position="170"/>
    </location>
</feature>
<keyword evidence="2" id="KW-0812">Transmembrane</keyword>
<dbReference type="InterPro" id="IPR000591">
    <property type="entry name" value="DEP_dom"/>
</dbReference>
<feature type="transmembrane region" description="Helical" evidence="2">
    <location>
        <begin position="248"/>
        <end position="279"/>
    </location>
</feature>
<evidence type="ECO:0000256" key="2">
    <source>
        <dbReference type="SAM" id="Phobius"/>
    </source>
</evidence>
<dbReference type="InterPro" id="IPR036388">
    <property type="entry name" value="WH-like_DNA-bd_sf"/>
</dbReference>
<dbReference type="SUPFAM" id="SSF46785">
    <property type="entry name" value="Winged helix' DNA-binding domain"/>
    <property type="match status" value="1"/>
</dbReference>
<keyword evidence="2" id="KW-0472">Membrane</keyword>
<protein>
    <recommendedName>
        <fullName evidence="3">DEP domain-containing protein</fullName>
    </recommendedName>
</protein>
<reference evidence="4" key="1">
    <citation type="submission" date="2021-01" db="EMBL/GenBank/DDBJ databases">
        <authorList>
            <person name="Corre E."/>
            <person name="Pelletier E."/>
            <person name="Niang G."/>
            <person name="Scheremetjew M."/>
            <person name="Finn R."/>
            <person name="Kale V."/>
            <person name="Holt S."/>
            <person name="Cochrane G."/>
            <person name="Meng A."/>
            <person name="Brown T."/>
            <person name="Cohen L."/>
        </authorList>
    </citation>
    <scope>NUCLEOTIDE SEQUENCE</scope>
    <source>
        <strain evidence="4">CCMP722</strain>
    </source>
</reference>
<dbReference type="CDD" id="cd04371">
    <property type="entry name" value="DEP"/>
    <property type="match status" value="1"/>
</dbReference>
<evidence type="ECO:0000259" key="3">
    <source>
        <dbReference type="PROSITE" id="PS50186"/>
    </source>
</evidence>
<organism evidence="4">
    <name type="scientific">Pyramimonas obovata</name>
    <dbReference type="NCBI Taxonomy" id="1411642"/>
    <lineage>
        <taxon>Eukaryota</taxon>
        <taxon>Viridiplantae</taxon>
        <taxon>Chlorophyta</taxon>
        <taxon>Pyramimonadophyceae</taxon>
        <taxon>Pyramimonadales</taxon>
        <taxon>Pyramimonadaceae</taxon>
        <taxon>Pyramimonas</taxon>
        <taxon>Pyramimonas incertae sedis</taxon>
    </lineage>
</organism>
<dbReference type="AlphaFoldDB" id="A0A7S0QZ14"/>
<dbReference type="PROSITE" id="PS50186">
    <property type="entry name" value="DEP"/>
    <property type="match status" value="1"/>
</dbReference>
<dbReference type="SMART" id="SM00049">
    <property type="entry name" value="DEP"/>
    <property type="match status" value="1"/>
</dbReference>
<dbReference type="InterPro" id="IPR036390">
    <property type="entry name" value="WH_DNA-bd_sf"/>
</dbReference>
<feature type="region of interest" description="Disordered" evidence="1">
    <location>
        <begin position="410"/>
        <end position="442"/>
    </location>
</feature>
<dbReference type="Gene3D" id="1.10.10.10">
    <property type="entry name" value="Winged helix-like DNA-binding domain superfamily/Winged helix DNA-binding domain"/>
    <property type="match status" value="1"/>
</dbReference>
<dbReference type="Pfam" id="PF08588">
    <property type="entry name" value="Duc1"/>
    <property type="match status" value="1"/>
</dbReference>
<sequence length="711" mass="77880">MTGENSTDGGRVGRFGIKELVDTAHLMCSSVFVSDHNVNRNTMKCFTGADAVNFLRKTSPKGSTAEAIQMGNVMIHMGLFHHATFEHMLEDDKTLLYCFAPNLNGTNIPNGVPASPPRTPLQPLNGPSAHEASPAGVAHDRGGSPATATPSDKEVPKSAPSKKSNFFKERYNRRMNKEKAAKAPAPDLYGASVVQAMQLSLAETQRSVEFTLQATAATNSAVYAHTKMLHAHLLDLSAAVQRTCDMQVYFFLLSWMAMATCAMCVAQGALAGLLTLTALSSIALFLHRSDMLPVLLGPRSSLPAAGLDFPHPRGPTYPPGSTTLAGEAVSNRDSSSEDSGSTGNWESAVVPHPLRRRSHSTSTINEGSPRADLMSLSKKMDMAQREVYGEGMLDSRLWPQRSVMLRLSPQAPDQRRILPPPSAGQPTASTAPPSGEDFSKDPFNGRMLKYNEVFAFETDLFKGTAVVHMNKLKYTLQYMIQGRFKRDNVRIDKAKTGHIFYKPLNLPSSFLVSSASAIARGLINSLTLTLDGPAPFAVSPFCHVIDTLNVAVPGTEEPLADIVDKPREDCRLLHPLCANAVATRAGRVKALLKLPPEACFSPDYVHTFELSIASGVKMDTWELDVPILPKVDIAKCMNHQPLYVMAFMDGSSSYKNRKDKTPPEVQSYLFNFELWHERLVLDCGKTMKKRITERFPQRQKRTSKSSWSSTV</sequence>